<comment type="subunit">
    <text evidence="2 10">Heterodimer of HisH and HisF.</text>
</comment>
<dbReference type="RefSeq" id="WP_229534513.1">
    <property type="nucleotide sequence ID" value="NZ_JAJHJB010000007.1"/>
</dbReference>
<feature type="active site" evidence="10">
    <location>
        <position position="184"/>
    </location>
</feature>
<dbReference type="GO" id="GO:0016829">
    <property type="term" value="F:lyase activity"/>
    <property type="evidence" value="ECO:0007669"/>
    <property type="project" value="UniProtKB-KW"/>
</dbReference>
<evidence type="ECO:0000256" key="1">
    <source>
        <dbReference type="ARBA" id="ARBA00005091"/>
    </source>
</evidence>
<dbReference type="Pfam" id="PF00117">
    <property type="entry name" value="GATase"/>
    <property type="match status" value="1"/>
</dbReference>
<comment type="catalytic activity">
    <reaction evidence="9 10">
        <text>L-glutamine + H2O = L-glutamate + NH4(+)</text>
        <dbReference type="Rhea" id="RHEA:15889"/>
        <dbReference type="ChEBI" id="CHEBI:15377"/>
        <dbReference type="ChEBI" id="CHEBI:28938"/>
        <dbReference type="ChEBI" id="CHEBI:29985"/>
        <dbReference type="ChEBI" id="CHEBI:58359"/>
        <dbReference type="EC" id="3.5.1.2"/>
    </reaction>
</comment>
<evidence type="ECO:0000256" key="7">
    <source>
        <dbReference type="ARBA" id="ARBA00023239"/>
    </source>
</evidence>
<evidence type="ECO:0000256" key="3">
    <source>
        <dbReference type="ARBA" id="ARBA00022605"/>
    </source>
</evidence>
<evidence type="ECO:0000256" key="5">
    <source>
        <dbReference type="ARBA" id="ARBA00022962"/>
    </source>
</evidence>
<evidence type="ECO:0000256" key="10">
    <source>
        <dbReference type="HAMAP-Rule" id="MF_00278"/>
    </source>
</evidence>
<dbReference type="Proteomes" id="UP001165492">
    <property type="component" value="Unassembled WGS sequence"/>
</dbReference>
<sequence length="202" mass="21554">MIAIIDYGMGNLYSVEKAFVKLGAEVVVTSEPKIVAAADKVVLPGVGAFGDCMENLKAYHMIDAIHEVVAKGTPFLSICLGLQVLFEGSEEDPETKGLGLFPGMVRKIQAPALKIPHMGWNSLSFAAKSPLFENIPQESYVYFVHSFHAVPEDASLITAVADYGGALTAAVGRGNIQAVQFHPEKSGSIGLAMLANFKELKS</sequence>
<reference evidence="12" key="1">
    <citation type="submission" date="2021-11" db="EMBL/GenBank/DDBJ databases">
        <title>Description of a new species Pelosinus isolated from the bottom sediments of Lake Baikal.</title>
        <authorList>
            <person name="Zakharyuk A."/>
        </authorList>
    </citation>
    <scope>NUCLEOTIDE SEQUENCE</scope>
    <source>
        <strain evidence="12">Bkl1</strain>
    </source>
</reference>
<dbReference type="Gene3D" id="3.40.50.880">
    <property type="match status" value="1"/>
</dbReference>
<dbReference type="EMBL" id="JAJHJB010000007">
    <property type="protein sequence ID" value="MCC5465168.1"/>
    <property type="molecule type" value="Genomic_DNA"/>
</dbReference>
<comment type="caution">
    <text evidence="12">The sequence shown here is derived from an EMBL/GenBank/DDBJ whole genome shotgun (WGS) entry which is preliminary data.</text>
</comment>
<keyword evidence="3 10" id="KW-0028">Amino-acid biosynthesis</keyword>
<dbReference type="EC" id="4.3.2.10" evidence="10"/>
<dbReference type="PANTHER" id="PTHR42701">
    <property type="entry name" value="IMIDAZOLE GLYCEROL PHOSPHATE SYNTHASE SUBUNIT HISH"/>
    <property type="match status" value="1"/>
</dbReference>
<evidence type="ECO:0000259" key="11">
    <source>
        <dbReference type="Pfam" id="PF00117"/>
    </source>
</evidence>
<comment type="subcellular location">
    <subcellularLocation>
        <location evidence="10">Cytoplasm</location>
    </subcellularLocation>
</comment>
<dbReference type="EC" id="3.5.1.2" evidence="10"/>
<keyword evidence="4 10" id="KW-0378">Hydrolase</keyword>
<evidence type="ECO:0000256" key="9">
    <source>
        <dbReference type="ARBA" id="ARBA00049534"/>
    </source>
</evidence>
<comment type="catalytic activity">
    <reaction evidence="8 10">
        <text>5-[(5-phospho-1-deoxy-D-ribulos-1-ylimino)methylamino]-1-(5-phospho-beta-D-ribosyl)imidazole-4-carboxamide + L-glutamine = D-erythro-1-(imidazol-4-yl)glycerol 3-phosphate + 5-amino-1-(5-phospho-beta-D-ribosyl)imidazole-4-carboxamide + L-glutamate + H(+)</text>
        <dbReference type="Rhea" id="RHEA:24793"/>
        <dbReference type="ChEBI" id="CHEBI:15378"/>
        <dbReference type="ChEBI" id="CHEBI:29985"/>
        <dbReference type="ChEBI" id="CHEBI:58278"/>
        <dbReference type="ChEBI" id="CHEBI:58359"/>
        <dbReference type="ChEBI" id="CHEBI:58475"/>
        <dbReference type="ChEBI" id="CHEBI:58525"/>
        <dbReference type="EC" id="4.3.2.10"/>
    </reaction>
</comment>
<evidence type="ECO:0000256" key="8">
    <source>
        <dbReference type="ARBA" id="ARBA00047838"/>
    </source>
</evidence>
<comment type="function">
    <text evidence="10">IGPS catalyzes the conversion of PRFAR and glutamine to IGP, AICAR and glutamate. The HisH subunit catalyzes the hydrolysis of glutamine to glutamate and ammonia as part of the synthesis of IGP and AICAR. The resulting ammonia molecule is channeled to the active site of HisF.</text>
</comment>
<dbReference type="CDD" id="cd01748">
    <property type="entry name" value="GATase1_IGP_Synthase"/>
    <property type="match status" value="1"/>
</dbReference>
<dbReference type="SUPFAM" id="SSF52317">
    <property type="entry name" value="Class I glutamine amidotransferase-like"/>
    <property type="match status" value="1"/>
</dbReference>
<evidence type="ECO:0000313" key="14">
    <source>
        <dbReference type="Proteomes" id="UP001165492"/>
    </source>
</evidence>
<dbReference type="PROSITE" id="PS51273">
    <property type="entry name" value="GATASE_TYPE_1"/>
    <property type="match status" value="1"/>
</dbReference>
<dbReference type="InterPro" id="IPR029062">
    <property type="entry name" value="Class_I_gatase-like"/>
</dbReference>
<dbReference type="PANTHER" id="PTHR42701:SF1">
    <property type="entry name" value="IMIDAZOLE GLYCEROL PHOSPHATE SYNTHASE SUBUNIT HISH"/>
    <property type="match status" value="1"/>
</dbReference>
<keyword evidence="10" id="KW-0963">Cytoplasm</keyword>
<feature type="active site" evidence="10">
    <location>
        <position position="182"/>
    </location>
</feature>
<dbReference type="NCBIfam" id="TIGR01855">
    <property type="entry name" value="IMP_synth_hisH"/>
    <property type="match status" value="1"/>
</dbReference>
<evidence type="ECO:0000256" key="2">
    <source>
        <dbReference type="ARBA" id="ARBA00011152"/>
    </source>
</evidence>
<feature type="active site" description="Nucleophile" evidence="10">
    <location>
        <position position="79"/>
    </location>
</feature>
<dbReference type="InterPro" id="IPR017926">
    <property type="entry name" value="GATASE"/>
</dbReference>
<protein>
    <recommendedName>
        <fullName evidence="10">Imidazole glycerol phosphate synthase subunit HisH</fullName>
        <ecNumber evidence="10">4.3.2.10</ecNumber>
    </recommendedName>
    <alternativeName>
        <fullName evidence="10">IGP synthase glutaminase subunit</fullName>
        <ecNumber evidence="10">3.5.1.2</ecNumber>
    </alternativeName>
    <alternativeName>
        <fullName evidence="10">IGP synthase subunit HisH</fullName>
    </alternativeName>
    <alternativeName>
        <fullName evidence="10">ImGP synthase subunit HisH</fullName>
        <shortName evidence="10">IGPS subunit HisH</shortName>
    </alternativeName>
</protein>
<keyword evidence="7 10" id="KW-0456">Lyase</keyword>
<keyword evidence="5 10" id="KW-0315">Glutamine amidotransferase</keyword>
<evidence type="ECO:0000256" key="6">
    <source>
        <dbReference type="ARBA" id="ARBA00023102"/>
    </source>
</evidence>
<comment type="pathway">
    <text evidence="1 10">Amino-acid biosynthesis; L-histidine biosynthesis; L-histidine from 5-phospho-alpha-D-ribose 1-diphosphate: step 5/9.</text>
</comment>
<keyword evidence="14" id="KW-1185">Reference proteome</keyword>
<evidence type="ECO:0000256" key="4">
    <source>
        <dbReference type="ARBA" id="ARBA00022801"/>
    </source>
</evidence>
<evidence type="ECO:0000313" key="12">
    <source>
        <dbReference type="EMBL" id="MCC5465168.1"/>
    </source>
</evidence>
<proteinExistence type="inferred from homology"/>
<keyword evidence="6 10" id="KW-0368">Histidine biosynthesis</keyword>
<evidence type="ECO:0000313" key="13">
    <source>
        <dbReference type="EMBL" id="MCC5465217.1"/>
    </source>
</evidence>
<name>A0ABS8HPS8_9FIRM</name>
<dbReference type="InterPro" id="IPR010139">
    <property type="entry name" value="Imidazole-glycPsynth_HisH"/>
</dbReference>
<organism evidence="12 14">
    <name type="scientific">Pelosinus baikalensis</name>
    <dbReference type="NCBI Taxonomy" id="2892015"/>
    <lineage>
        <taxon>Bacteria</taxon>
        <taxon>Bacillati</taxon>
        <taxon>Bacillota</taxon>
        <taxon>Negativicutes</taxon>
        <taxon>Selenomonadales</taxon>
        <taxon>Sporomusaceae</taxon>
        <taxon>Pelosinus</taxon>
    </lineage>
</organism>
<dbReference type="EMBL" id="JAJHJB010000007">
    <property type="protein sequence ID" value="MCC5465217.1"/>
    <property type="molecule type" value="Genomic_DNA"/>
</dbReference>
<accession>A0ABS8HPS8</accession>
<dbReference type="PIRSF" id="PIRSF000495">
    <property type="entry name" value="Amidotransf_hisH"/>
    <property type="match status" value="1"/>
</dbReference>
<feature type="domain" description="Glutamine amidotransferase" evidence="11">
    <location>
        <begin position="4"/>
        <end position="197"/>
    </location>
</feature>
<dbReference type="HAMAP" id="MF_00278">
    <property type="entry name" value="HisH"/>
    <property type="match status" value="1"/>
</dbReference>
<gene>
    <name evidence="10 12" type="primary">hisH</name>
    <name evidence="12" type="ORF">LMF89_07310</name>
    <name evidence="13" type="ORF">LMF89_07555</name>
</gene>